<protein>
    <recommendedName>
        <fullName evidence="4 12">Heme exporter protein D</fullName>
    </recommendedName>
</protein>
<keyword evidence="10 12" id="KW-1133">Transmembrane helix</keyword>
<evidence type="ECO:0000256" key="10">
    <source>
        <dbReference type="ARBA" id="ARBA00022989"/>
    </source>
</evidence>
<comment type="caution">
    <text evidence="13">The sequence shown here is derived from an EMBL/GenBank/DDBJ whole genome shotgun (WGS) entry which is preliminary data.</text>
</comment>
<comment type="function">
    <text evidence="1 12">Required for the export of heme to the periplasm for the biogenesis of c-type cytochromes.</text>
</comment>
<evidence type="ECO:0000256" key="12">
    <source>
        <dbReference type="RuleBase" id="RU363101"/>
    </source>
</evidence>
<evidence type="ECO:0000313" key="13">
    <source>
        <dbReference type="EMBL" id="MFG6459414.1"/>
    </source>
</evidence>
<reference evidence="13 14" key="1">
    <citation type="submission" date="2024-09" db="EMBL/GenBank/DDBJ databases">
        <title>Novel species of the genus Pelomonas and Roseateles isolated from streams.</title>
        <authorList>
            <person name="Lu H."/>
        </authorList>
    </citation>
    <scope>NUCLEOTIDE SEQUENCE [LARGE SCALE GENOMIC DNA]</scope>
    <source>
        <strain evidence="13 14">BYS96W</strain>
    </source>
</reference>
<dbReference type="Pfam" id="PF04995">
    <property type="entry name" value="CcmD"/>
    <property type="match status" value="1"/>
</dbReference>
<dbReference type="Proteomes" id="UP001606305">
    <property type="component" value="Unassembled WGS sequence"/>
</dbReference>
<feature type="transmembrane region" description="Helical" evidence="12">
    <location>
        <begin position="15"/>
        <end position="37"/>
    </location>
</feature>
<keyword evidence="14" id="KW-1185">Reference proteome</keyword>
<evidence type="ECO:0000313" key="14">
    <source>
        <dbReference type="Proteomes" id="UP001606305"/>
    </source>
</evidence>
<keyword evidence="11 12" id="KW-0472">Membrane</keyword>
<evidence type="ECO:0000256" key="8">
    <source>
        <dbReference type="ARBA" id="ARBA00022692"/>
    </source>
</evidence>
<sequence length="62" mass="7016">MQWNSAREFFLMGGYAFYVWGSVGACALAMLAEPWLIRRQRQAIERALRASLDAAADEVPRP</sequence>
<keyword evidence="8 12" id="KW-0812">Transmembrane</keyword>
<evidence type="ECO:0000256" key="4">
    <source>
        <dbReference type="ARBA" id="ARBA00016461"/>
    </source>
</evidence>
<dbReference type="InterPro" id="IPR007078">
    <property type="entry name" value="Haem_export_protD_CcmD"/>
</dbReference>
<keyword evidence="7 12" id="KW-0997">Cell inner membrane</keyword>
<evidence type="ECO:0000256" key="2">
    <source>
        <dbReference type="ARBA" id="ARBA00004377"/>
    </source>
</evidence>
<gene>
    <name evidence="13" type="primary">ccmD</name>
    <name evidence="13" type="ORF">ACG00X_21475</name>
</gene>
<keyword evidence="9 12" id="KW-0201">Cytochrome c-type biogenesis</keyword>
<organism evidence="13 14">
    <name type="scientific">Pelomonas nitida</name>
    <dbReference type="NCBI Taxonomy" id="3299027"/>
    <lineage>
        <taxon>Bacteria</taxon>
        <taxon>Pseudomonadati</taxon>
        <taxon>Pseudomonadota</taxon>
        <taxon>Betaproteobacteria</taxon>
        <taxon>Burkholderiales</taxon>
        <taxon>Sphaerotilaceae</taxon>
        <taxon>Roseateles</taxon>
    </lineage>
</organism>
<keyword evidence="5 12" id="KW-0813">Transport</keyword>
<evidence type="ECO:0000256" key="5">
    <source>
        <dbReference type="ARBA" id="ARBA00022448"/>
    </source>
</evidence>
<dbReference type="EMBL" id="JBIGIA010000022">
    <property type="protein sequence ID" value="MFG6459414.1"/>
    <property type="molecule type" value="Genomic_DNA"/>
</dbReference>
<dbReference type="PROSITE" id="PS51257">
    <property type="entry name" value="PROKAR_LIPOPROTEIN"/>
    <property type="match status" value="1"/>
</dbReference>
<comment type="similarity">
    <text evidence="3 12">Belongs to the CcmD/CycX/HelD family.</text>
</comment>
<evidence type="ECO:0000256" key="6">
    <source>
        <dbReference type="ARBA" id="ARBA00022475"/>
    </source>
</evidence>
<evidence type="ECO:0000256" key="11">
    <source>
        <dbReference type="ARBA" id="ARBA00023136"/>
    </source>
</evidence>
<dbReference type="NCBIfam" id="TIGR03141">
    <property type="entry name" value="cytochro_ccmD"/>
    <property type="match status" value="1"/>
</dbReference>
<comment type="subcellular location">
    <subcellularLocation>
        <location evidence="2 12">Cell inner membrane</location>
        <topology evidence="2 12">Single-pass membrane protein</topology>
    </subcellularLocation>
</comment>
<accession>A0ABW7GC24</accession>
<evidence type="ECO:0000256" key="1">
    <source>
        <dbReference type="ARBA" id="ARBA00002442"/>
    </source>
</evidence>
<evidence type="ECO:0000256" key="7">
    <source>
        <dbReference type="ARBA" id="ARBA00022519"/>
    </source>
</evidence>
<evidence type="ECO:0000256" key="3">
    <source>
        <dbReference type="ARBA" id="ARBA00008741"/>
    </source>
</evidence>
<proteinExistence type="inferred from homology"/>
<name>A0ABW7GC24_9BURK</name>
<keyword evidence="6 12" id="KW-1003">Cell membrane</keyword>
<evidence type="ECO:0000256" key="9">
    <source>
        <dbReference type="ARBA" id="ARBA00022748"/>
    </source>
</evidence>
<dbReference type="RefSeq" id="WP_394491386.1">
    <property type="nucleotide sequence ID" value="NZ_JBIGIA010000022.1"/>
</dbReference>